<keyword evidence="2" id="KW-1185">Reference proteome</keyword>
<sequence length="84" mass="9046">MSKGLAVASLARQLGIVGVNPGGTLARIEAGSRQPDADMVERIETVTAKAVCAADMFQTRLQWLRSNRPEKFIQDETAVCEAAE</sequence>
<dbReference type="RefSeq" id="WP_306834419.1">
    <property type="nucleotide sequence ID" value="NZ_JAUSRF010000006.1"/>
</dbReference>
<dbReference type="EMBL" id="JAUSRF010000006">
    <property type="protein sequence ID" value="MDP9837577.1"/>
    <property type="molecule type" value="Genomic_DNA"/>
</dbReference>
<reference evidence="1 2" key="1">
    <citation type="submission" date="2023-07" db="EMBL/GenBank/DDBJ databases">
        <title>Sorghum-associated microbial communities from plants grown in Nebraska, USA.</title>
        <authorList>
            <person name="Schachtman D."/>
        </authorList>
    </citation>
    <scope>NUCLEOTIDE SEQUENCE [LARGE SCALE GENOMIC DNA]</scope>
    <source>
        <strain evidence="1 2">DS1307</strain>
    </source>
</reference>
<protein>
    <submittedName>
        <fullName evidence="1">Transcriptional regulator with XRE-family HTH domain</fullName>
    </submittedName>
</protein>
<evidence type="ECO:0000313" key="1">
    <source>
        <dbReference type="EMBL" id="MDP9837577.1"/>
    </source>
</evidence>
<evidence type="ECO:0000313" key="2">
    <source>
        <dbReference type="Proteomes" id="UP001241472"/>
    </source>
</evidence>
<proteinExistence type="predicted"/>
<dbReference type="Proteomes" id="UP001241472">
    <property type="component" value="Unassembled WGS sequence"/>
</dbReference>
<comment type="caution">
    <text evidence="1">The sequence shown here is derived from an EMBL/GenBank/DDBJ whole genome shotgun (WGS) entry which is preliminary data.</text>
</comment>
<gene>
    <name evidence="1" type="ORF">J2T09_002329</name>
</gene>
<organism evidence="1 2">
    <name type="scientific">Neorhizobium huautlense</name>
    <dbReference type="NCBI Taxonomy" id="67774"/>
    <lineage>
        <taxon>Bacteria</taxon>
        <taxon>Pseudomonadati</taxon>
        <taxon>Pseudomonadota</taxon>
        <taxon>Alphaproteobacteria</taxon>
        <taxon>Hyphomicrobiales</taxon>
        <taxon>Rhizobiaceae</taxon>
        <taxon>Rhizobium/Agrobacterium group</taxon>
        <taxon>Neorhizobium</taxon>
    </lineage>
</organism>
<name>A0ABT9PSZ5_9HYPH</name>
<accession>A0ABT9PSZ5</accession>